<dbReference type="EMBL" id="CM000643">
    <property type="protein sequence ID" value="EED91298.1"/>
    <property type="molecule type" value="Genomic_DNA"/>
</dbReference>
<dbReference type="InterPro" id="IPR007356">
    <property type="entry name" value="tRNA_m1G_MeTrfase_euk"/>
</dbReference>
<evidence type="ECO:0000256" key="3">
    <source>
        <dbReference type="ARBA" id="ARBA00022679"/>
    </source>
</evidence>
<reference evidence="8 9" key="1">
    <citation type="journal article" date="2004" name="Science">
        <title>The genome of the diatom Thalassiosira pseudonana: ecology, evolution, and metabolism.</title>
        <authorList>
            <person name="Armbrust E.V."/>
            <person name="Berges J.A."/>
            <person name="Bowler C."/>
            <person name="Green B.R."/>
            <person name="Martinez D."/>
            <person name="Putnam N.H."/>
            <person name="Zhou S."/>
            <person name="Allen A.E."/>
            <person name="Apt K.E."/>
            <person name="Bechner M."/>
            <person name="Brzezinski M.A."/>
            <person name="Chaal B.K."/>
            <person name="Chiovitti A."/>
            <person name="Davis A.K."/>
            <person name="Demarest M.S."/>
            <person name="Detter J.C."/>
            <person name="Glavina T."/>
            <person name="Goodstein D."/>
            <person name="Hadi M.Z."/>
            <person name="Hellsten U."/>
            <person name="Hildebrand M."/>
            <person name="Jenkins B.D."/>
            <person name="Jurka J."/>
            <person name="Kapitonov V.V."/>
            <person name="Kroger N."/>
            <person name="Lau W.W."/>
            <person name="Lane T.W."/>
            <person name="Larimer F.W."/>
            <person name="Lippmeier J.C."/>
            <person name="Lucas S."/>
            <person name="Medina M."/>
            <person name="Montsant A."/>
            <person name="Obornik M."/>
            <person name="Parker M.S."/>
            <person name="Palenik B."/>
            <person name="Pazour G.J."/>
            <person name="Richardson P.M."/>
            <person name="Rynearson T.A."/>
            <person name="Saito M.A."/>
            <person name="Schwartz D.C."/>
            <person name="Thamatrakoln K."/>
            <person name="Valentin K."/>
            <person name="Vardi A."/>
            <person name="Wilkerson F.P."/>
            <person name="Rokhsar D.S."/>
        </authorList>
    </citation>
    <scope>NUCLEOTIDE SEQUENCE [LARGE SCALE GENOMIC DNA]</scope>
    <source>
        <strain evidence="8 9">CCMP1335</strain>
    </source>
</reference>
<evidence type="ECO:0000259" key="7">
    <source>
        <dbReference type="PROSITE" id="PS51675"/>
    </source>
</evidence>
<dbReference type="InterPro" id="IPR028564">
    <property type="entry name" value="MT_TRM10-typ"/>
</dbReference>
<keyword evidence="3" id="KW-0808">Transferase</keyword>
<evidence type="ECO:0000256" key="6">
    <source>
        <dbReference type="SAM" id="MobiDB-lite"/>
    </source>
</evidence>
<dbReference type="eggNOG" id="ENOG502SSMQ">
    <property type="taxonomic scope" value="Eukaryota"/>
</dbReference>
<keyword evidence="9" id="KW-1185">Reference proteome</keyword>
<gene>
    <name evidence="8" type="ORF">THAPSDRAFT_23246</name>
</gene>
<dbReference type="GO" id="GO:0008168">
    <property type="term" value="F:methyltransferase activity"/>
    <property type="evidence" value="ECO:0007669"/>
    <property type="project" value="UniProtKB-KW"/>
</dbReference>
<dbReference type="AlphaFoldDB" id="B8C4B6"/>
<feature type="compositionally biased region" description="Low complexity" evidence="6">
    <location>
        <begin position="44"/>
        <end position="55"/>
    </location>
</feature>
<dbReference type="InterPro" id="IPR038459">
    <property type="entry name" value="MT_TRM10-typ_sf"/>
</dbReference>
<dbReference type="RefSeq" id="XP_002291191.1">
    <property type="nucleotide sequence ID" value="XM_002291155.1"/>
</dbReference>
<evidence type="ECO:0000256" key="5">
    <source>
        <dbReference type="ARBA" id="ARBA00048434"/>
    </source>
</evidence>
<dbReference type="Proteomes" id="UP000001449">
    <property type="component" value="Chromosome 6"/>
</dbReference>
<evidence type="ECO:0000256" key="1">
    <source>
        <dbReference type="ARBA" id="ARBA00012797"/>
    </source>
</evidence>
<dbReference type="HOGENOM" id="CLU_1010031_0_0_1"/>
<keyword evidence="4" id="KW-0949">S-adenosyl-L-methionine</keyword>
<dbReference type="GO" id="GO:0000049">
    <property type="term" value="F:tRNA binding"/>
    <property type="evidence" value="ECO:0000318"/>
    <property type="project" value="GO_Central"/>
</dbReference>
<feature type="domain" description="SAM-dependent MTase TRM10-type" evidence="7">
    <location>
        <begin position="48"/>
        <end position="245"/>
    </location>
</feature>
<evidence type="ECO:0000256" key="2">
    <source>
        <dbReference type="ARBA" id="ARBA00022603"/>
    </source>
</evidence>
<dbReference type="EC" id="2.1.1.221" evidence="1"/>
<dbReference type="Gene3D" id="3.40.1280.30">
    <property type="match status" value="1"/>
</dbReference>
<accession>B8C4B6</accession>
<evidence type="ECO:0000313" key="8">
    <source>
        <dbReference type="EMBL" id="EED91298.1"/>
    </source>
</evidence>
<protein>
    <recommendedName>
        <fullName evidence="1">tRNA (guanine(9)-N(1))-methyltransferase</fullName>
        <ecNumber evidence="1">2.1.1.221</ecNumber>
    </recommendedName>
</protein>
<dbReference type="InParanoid" id="B8C4B6"/>
<reference evidence="8 9" key="2">
    <citation type="journal article" date="2008" name="Nature">
        <title>The Phaeodactylum genome reveals the evolutionary history of diatom genomes.</title>
        <authorList>
            <person name="Bowler C."/>
            <person name="Allen A.E."/>
            <person name="Badger J.H."/>
            <person name="Grimwood J."/>
            <person name="Jabbari K."/>
            <person name="Kuo A."/>
            <person name="Maheswari U."/>
            <person name="Martens C."/>
            <person name="Maumus F."/>
            <person name="Otillar R.P."/>
            <person name="Rayko E."/>
            <person name="Salamov A."/>
            <person name="Vandepoele K."/>
            <person name="Beszteri B."/>
            <person name="Gruber A."/>
            <person name="Heijde M."/>
            <person name="Katinka M."/>
            <person name="Mock T."/>
            <person name="Valentin K."/>
            <person name="Verret F."/>
            <person name="Berges J.A."/>
            <person name="Brownlee C."/>
            <person name="Cadoret J.P."/>
            <person name="Chiovitti A."/>
            <person name="Choi C.J."/>
            <person name="Coesel S."/>
            <person name="De Martino A."/>
            <person name="Detter J.C."/>
            <person name="Durkin C."/>
            <person name="Falciatore A."/>
            <person name="Fournet J."/>
            <person name="Haruta M."/>
            <person name="Huysman M.J."/>
            <person name="Jenkins B.D."/>
            <person name="Jiroutova K."/>
            <person name="Jorgensen R.E."/>
            <person name="Joubert Y."/>
            <person name="Kaplan A."/>
            <person name="Kroger N."/>
            <person name="Kroth P.G."/>
            <person name="La Roche J."/>
            <person name="Lindquist E."/>
            <person name="Lommer M."/>
            <person name="Martin-Jezequel V."/>
            <person name="Lopez P.J."/>
            <person name="Lucas S."/>
            <person name="Mangogna M."/>
            <person name="McGinnis K."/>
            <person name="Medlin L.K."/>
            <person name="Montsant A."/>
            <person name="Oudot-Le Secq M.P."/>
            <person name="Napoli C."/>
            <person name="Obornik M."/>
            <person name="Parker M.S."/>
            <person name="Petit J.L."/>
            <person name="Porcel B.M."/>
            <person name="Poulsen N."/>
            <person name="Robison M."/>
            <person name="Rychlewski L."/>
            <person name="Rynearson T.A."/>
            <person name="Schmutz J."/>
            <person name="Shapiro H."/>
            <person name="Siaut M."/>
            <person name="Stanley M."/>
            <person name="Sussman M.R."/>
            <person name="Taylor A.R."/>
            <person name="Vardi A."/>
            <person name="von Dassow P."/>
            <person name="Vyverman W."/>
            <person name="Willis A."/>
            <person name="Wyrwicz L.S."/>
            <person name="Rokhsar D.S."/>
            <person name="Weissenbach J."/>
            <person name="Armbrust E.V."/>
            <person name="Green B.R."/>
            <person name="Van de Peer Y."/>
            <person name="Grigoriev I.V."/>
        </authorList>
    </citation>
    <scope>NUCLEOTIDE SEQUENCE [LARGE SCALE GENOMIC DNA]</scope>
    <source>
        <strain evidence="8 9">CCMP1335</strain>
    </source>
</reference>
<feature type="region of interest" description="Disordered" evidence="6">
    <location>
        <begin position="25"/>
        <end position="55"/>
    </location>
</feature>
<dbReference type="GO" id="GO:0002939">
    <property type="term" value="P:tRNA N1-guanine methylation"/>
    <property type="evidence" value="ECO:0000318"/>
    <property type="project" value="GO_Central"/>
</dbReference>
<dbReference type="OMA" id="MELMQRW"/>
<dbReference type="PANTHER" id="PTHR13563:SF13">
    <property type="entry name" value="TRNA METHYLTRANSFERASE 10 HOMOLOG A"/>
    <property type="match status" value="1"/>
</dbReference>
<evidence type="ECO:0000256" key="4">
    <source>
        <dbReference type="ARBA" id="ARBA00022691"/>
    </source>
</evidence>
<dbReference type="GeneID" id="7444557"/>
<keyword evidence="2" id="KW-0489">Methyltransferase</keyword>
<proteinExistence type="predicted"/>
<comment type="catalytic activity">
    <reaction evidence="5">
        <text>guanosine(9) in tRNA + S-adenosyl-L-methionine = N(1)-methylguanosine(9) in tRNA + S-adenosyl-L-homocysteine + H(+)</text>
        <dbReference type="Rhea" id="RHEA:43156"/>
        <dbReference type="Rhea" id="RHEA-COMP:10367"/>
        <dbReference type="Rhea" id="RHEA-COMP:10368"/>
        <dbReference type="ChEBI" id="CHEBI:15378"/>
        <dbReference type="ChEBI" id="CHEBI:57856"/>
        <dbReference type="ChEBI" id="CHEBI:59789"/>
        <dbReference type="ChEBI" id="CHEBI:73542"/>
        <dbReference type="ChEBI" id="CHEBI:74269"/>
        <dbReference type="EC" id="2.1.1.221"/>
    </reaction>
</comment>
<dbReference type="PROSITE" id="PS51675">
    <property type="entry name" value="SAM_MT_TRM10"/>
    <property type="match status" value="1"/>
</dbReference>
<dbReference type="KEGG" id="tps:THAPSDRAFT_23246"/>
<dbReference type="PaxDb" id="35128-Thaps23246"/>
<dbReference type="PANTHER" id="PTHR13563">
    <property type="entry name" value="TRNA (GUANINE-9-) METHYLTRANSFERASE"/>
    <property type="match status" value="1"/>
</dbReference>
<evidence type="ECO:0000313" key="9">
    <source>
        <dbReference type="Proteomes" id="UP000001449"/>
    </source>
</evidence>
<sequence>MADDDGDFLSLERLHLHGTKAESSVADDCIGGEDEKGTGAANTSDDVSSPVMSPASASMPNPIILCDAWYGFPLQKRPRKERIYAVSNDVQAVKDRVCEIEGQVSTSHNTNKWKVQVEFAADVDIHRYLERRVSNGHKNDAVYLSPDAEGTLSTTCRPPCIVIIGMLIDRRVTTHRSRLRAEETLNIRTVTLPLDELNVKELTSKEPLNVDIVMELMQRWWYNCDKLELKLSQIDKDLSEEAVGSLYKRCFVEAAAWAMKSQRERHPNRTVHITTK</sequence>
<organism evidence="8 9">
    <name type="scientific">Thalassiosira pseudonana</name>
    <name type="common">Marine diatom</name>
    <name type="synonym">Cyclotella nana</name>
    <dbReference type="NCBI Taxonomy" id="35128"/>
    <lineage>
        <taxon>Eukaryota</taxon>
        <taxon>Sar</taxon>
        <taxon>Stramenopiles</taxon>
        <taxon>Ochrophyta</taxon>
        <taxon>Bacillariophyta</taxon>
        <taxon>Coscinodiscophyceae</taxon>
        <taxon>Thalassiosirophycidae</taxon>
        <taxon>Thalassiosirales</taxon>
        <taxon>Thalassiosiraceae</taxon>
        <taxon>Thalassiosira</taxon>
    </lineage>
</organism>
<name>B8C4B6_THAPS</name>
<dbReference type="GO" id="GO:0005634">
    <property type="term" value="C:nucleus"/>
    <property type="evidence" value="ECO:0000318"/>
    <property type="project" value="GO_Central"/>
</dbReference>